<gene>
    <name evidence="2" type="ORF">BU653_08575</name>
</gene>
<name>A0AAE5SYE3_STACR</name>
<feature type="compositionally biased region" description="Polar residues" evidence="1">
    <location>
        <begin position="56"/>
        <end position="106"/>
    </location>
</feature>
<comment type="caution">
    <text evidence="2">The sequence shown here is derived from an EMBL/GenBank/DDBJ whole genome shotgun (WGS) entry which is preliminary data.</text>
</comment>
<accession>A0AAE5SYE3</accession>
<feature type="region of interest" description="Disordered" evidence="1">
    <location>
        <begin position="21"/>
        <end position="181"/>
    </location>
</feature>
<feature type="compositionally biased region" description="Basic and acidic residues" evidence="1">
    <location>
        <begin position="23"/>
        <end position="52"/>
    </location>
</feature>
<dbReference type="AlphaFoldDB" id="A0AAE5SYE3"/>
<evidence type="ECO:0000313" key="3">
    <source>
        <dbReference type="Proteomes" id="UP000242704"/>
    </source>
</evidence>
<dbReference type="EMBL" id="PZBZ01000045">
    <property type="protein sequence ID" value="PTG12826.1"/>
    <property type="molecule type" value="Genomic_DNA"/>
</dbReference>
<organism evidence="2 3">
    <name type="scientific">Staphylococcus chromogenes</name>
    <name type="common">Staphylococcus hyicus subsp. chromogenes</name>
    <dbReference type="NCBI Taxonomy" id="46126"/>
    <lineage>
        <taxon>Bacteria</taxon>
        <taxon>Bacillati</taxon>
        <taxon>Bacillota</taxon>
        <taxon>Bacilli</taxon>
        <taxon>Bacillales</taxon>
        <taxon>Staphylococcaceae</taxon>
        <taxon>Staphylococcus</taxon>
    </lineage>
</organism>
<dbReference type="PROSITE" id="PS51257">
    <property type="entry name" value="PROKAR_LIPOPROTEIN"/>
    <property type="match status" value="1"/>
</dbReference>
<sequence>MLIKYLGTASLISVLLLTGCNQDESKEKNKESTSKITQEKSTKEKQKEKQQEKTYSNETQSVEPMTNQSSETMNQNMNETNALPNNSNATTSIPNNTNETSHTSLPNGDAMFAMPGTEDSNVSEAQREWEAKRAQDLSQSEGNYNESWSAADQAHAEYETLKSGHPGMANDTSVPMEPFPE</sequence>
<evidence type="ECO:0000313" key="2">
    <source>
        <dbReference type="EMBL" id="PTG12826.1"/>
    </source>
</evidence>
<feature type="compositionally biased region" description="Polar residues" evidence="1">
    <location>
        <begin position="136"/>
        <end position="150"/>
    </location>
</feature>
<feature type="compositionally biased region" description="Basic and acidic residues" evidence="1">
    <location>
        <begin position="125"/>
        <end position="135"/>
    </location>
</feature>
<proteinExistence type="predicted"/>
<evidence type="ECO:0000256" key="1">
    <source>
        <dbReference type="SAM" id="MobiDB-lite"/>
    </source>
</evidence>
<reference evidence="2 3" key="1">
    <citation type="journal article" date="2016" name="Front. Microbiol.">
        <title>Comprehensive Phylogenetic Analysis of Bovine Non-aureus Staphylococci Species Based on Whole-Genome Sequencing.</title>
        <authorList>
            <person name="Naushad S."/>
            <person name="Barkema H.W."/>
            <person name="Luby C."/>
            <person name="Condas L.A."/>
            <person name="Nobrega D.B."/>
            <person name="Carson D.A."/>
            <person name="De Buck J."/>
        </authorList>
    </citation>
    <scope>NUCLEOTIDE SEQUENCE [LARGE SCALE GENOMIC DNA]</scope>
    <source>
        <strain evidence="2 3">SNUC 505</strain>
    </source>
</reference>
<evidence type="ECO:0008006" key="4">
    <source>
        <dbReference type="Google" id="ProtNLM"/>
    </source>
</evidence>
<dbReference type="Proteomes" id="UP000242704">
    <property type="component" value="Unassembled WGS sequence"/>
</dbReference>
<protein>
    <recommendedName>
        <fullName evidence="4">Lipoprotein</fullName>
    </recommendedName>
</protein>